<evidence type="ECO:0000313" key="1">
    <source>
        <dbReference type="EMBL" id="SPN78890.1"/>
    </source>
</evidence>
<gene>
    <name evidence="1" type="ORF">ZAZAV_62</name>
</gene>
<proteinExistence type="predicted"/>
<organism evidence="1">
    <name type="scientific">Cedratvirus Zaza IHUMI</name>
    <dbReference type="NCBI Taxonomy" id="2126979"/>
    <lineage>
        <taxon>Viruses</taxon>
        <taxon>Pithoviruses</taxon>
    </lineage>
</organism>
<name>A0A2R8FDB9_9VIRU</name>
<reference evidence="1" key="1">
    <citation type="submission" date="2018-03" db="EMBL/GenBank/DDBJ databases">
        <authorList>
            <consortium name="Urmite Genomes"/>
        </authorList>
    </citation>
    <scope>NUCLEOTIDE SEQUENCE [LARGE SCALE GENOMIC DNA]</scope>
    <source>
        <strain evidence="1">IHUMI-S29</strain>
    </source>
</reference>
<dbReference type="Proteomes" id="UP000270547">
    <property type="component" value="Segment"/>
</dbReference>
<dbReference type="EMBL" id="LT994652">
    <property type="protein sequence ID" value="SPN78890.1"/>
    <property type="molecule type" value="Genomic_DNA"/>
</dbReference>
<protein>
    <submittedName>
        <fullName evidence="1">Uncharacterized protein</fullName>
    </submittedName>
</protein>
<accession>A0A2R8FDB9</accession>
<sequence>MLSLLQLAFYSVPEEEEEEMMHLDLPDFLWQERCERYFGLCKEYWNLPWTEDVTSAPERYMSLKQTMEKPCKVLSSGFDGYESLMARMTHSRDETSILLQDIRAFFAQRRDKQAKNGQAKALFRAALHSGREEYVDEMVHQMHIWSYLSLPETIDKVIKPIPFSVRFSSKDYIIPGRREEVFSLADLIESVKGGNVRIVMYIREHCSKRDIRDLVDQLYASYIHGSDYGMRNPQGFYSILQ</sequence>